<accession>A0A816GBQ8</accession>
<dbReference type="AlphaFoldDB" id="A0A816GBQ8"/>
<dbReference type="Proteomes" id="UP000681722">
    <property type="component" value="Unassembled WGS sequence"/>
</dbReference>
<dbReference type="EMBL" id="CAJNOQ010061919">
    <property type="protein sequence ID" value="CAF1672956.1"/>
    <property type="molecule type" value="Genomic_DNA"/>
</dbReference>
<name>A0A816GBQ8_9BILA</name>
<evidence type="ECO:0000313" key="3">
    <source>
        <dbReference type="Proteomes" id="UP000663829"/>
    </source>
</evidence>
<comment type="caution">
    <text evidence="1">The sequence shown here is derived from an EMBL/GenBank/DDBJ whole genome shotgun (WGS) entry which is preliminary data.</text>
</comment>
<feature type="non-terminal residue" evidence="1">
    <location>
        <position position="1"/>
    </location>
</feature>
<gene>
    <name evidence="1" type="ORF">GPM918_LOCUS46378</name>
    <name evidence="2" type="ORF">SRO942_LOCUS50453</name>
</gene>
<reference evidence="1" key="1">
    <citation type="submission" date="2021-02" db="EMBL/GenBank/DDBJ databases">
        <authorList>
            <person name="Nowell W R."/>
        </authorList>
    </citation>
    <scope>NUCLEOTIDE SEQUENCE</scope>
</reference>
<protein>
    <submittedName>
        <fullName evidence="1">Uncharacterized protein</fullName>
    </submittedName>
</protein>
<dbReference type="EMBL" id="CAJOBC010143189">
    <property type="protein sequence ID" value="CAF4652858.1"/>
    <property type="molecule type" value="Genomic_DNA"/>
</dbReference>
<sequence length="147" mass="16561">LEESDGLPLIFNEQENISSENDLQPSVHLPSGPTVLTNSTNTVTTTTVAKTMNNIEKELAQVEMKDLCRKILLIKSPVLSFSKLNKSLSCYSMVDVHKACDLLIQKKLLEKRNNLLGNTQKYFDSYLKLLPVNMQETVKFAGLLKEF</sequence>
<keyword evidence="3" id="KW-1185">Reference proteome</keyword>
<dbReference type="Proteomes" id="UP000663829">
    <property type="component" value="Unassembled WGS sequence"/>
</dbReference>
<evidence type="ECO:0000313" key="2">
    <source>
        <dbReference type="EMBL" id="CAF4652858.1"/>
    </source>
</evidence>
<proteinExistence type="predicted"/>
<organism evidence="1 3">
    <name type="scientific">Didymodactylos carnosus</name>
    <dbReference type="NCBI Taxonomy" id="1234261"/>
    <lineage>
        <taxon>Eukaryota</taxon>
        <taxon>Metazoa</taxon>
        <taxon>Spiralia</taxon>
        <taxon>Gnathifera</taxon>
        <taxon>Rotifera</taxon>
        <taxon>Eurotatoria</taxon>
        <taxon>Bdelloidea</taxon>
        <taxon>Philodinida</taxon>
        <taxon>Philodinidae</taxon>
        <taxon>Didymodactylos</taxon>
    </lineage>
</organism>
<evidence type="ECO:0000313" key="1">
    <source>
        <dbReference type="EMBL" id="CAF1672956.1"/>
    </source>
</evidence>
<feature type="non-terminal residue" evidence="1">
    <location>
        <position position="147"/>
    </location>
</feature>